<protein>
    <submittedName>
        <fullName evidence="2">Helix-turn-helix transcriptional regulator</fullName>
    </submittedName>
</protein>
<sequence>MTGAKKDNKIQSLAKGATASPWKELWLYKKENRQWLKKSRDIAMKILDTLEEKEMTQIHLAQQLRVSRQQVSKIVKGQENLTLETISRLEEVLGVELILTNMEIGKPKKVSPAFKKKKGTAPIKRG</sequence>
<keyword evidence="3" id="KW-1185">Reference proteome</keyword>
<dbReference type="InterPro" id="IPR010982">
    <property type="entry name" value="Lambda_DNA-bd_dom_sf"/>
</dbReference>
<evidence type="ECO:0000313" key="3">
    <source>
        <dbReference type="Proteomes" id="UP000613030"/>
    </source>
</evidence>
<dbReference type="PROSITE" id="PS50943">
    <property type="entry name" value="HTH_CROC1"/>
    <property type="match status" value="1"/>
</dbReference>
<dbReference type="RefSeq" id="WP_202008169.1">
    <property type="nucleotide sequence ID" value="NZ_JAERRB010000002.1"/>
</dbReference>
<feature type="domain" description="HTH cro/C1-type" evidence="1">
    <location>
        <begin position="51"/>
        <end position="97"/>
    </location>
</feature>
<gene>
    <name evidence="2" type="ORF">JI741_06135</name>
</gene>
<dbReference type="Pfam" id="PF01381">
    <property type="entry name" value="HTH_3"/>
    <property type="match status" value="1"/>
</dbReference>
<comment type="caution">
    <text evidence="2">The sequence shown here is derived from an EMBL/GenBank/DDBJ whole genome shotgun (WGS) entry which is preliminary data.</text>
</comment>
<name>A0ABS1KNI2_9BACT</name>
<reference evidence="2 3" key="1">
    <citation type="submission" date="2021-01" db="EMBL/GenBank/DDBJ databases">
        <title>Chryseolinea sp. Jin1 Genome sequencing and assembly.</title>
        <authorList>
            <person name="Kim I."/>
        </authorList>
    </citation>
    <scope>NUCLEOTIDE SEQUENCE [LARGE SCALE GENOMIC DNA]</scope>
    <source>
        <strain evidence="2 3">Jin1</strain>
    </source>
</reference>
<dbReference type="Gene3D" id="1.10.260.40">
    <property type="entry name" value="lambda repressor-like DNA-binding domains"/>
    <property type="match status" value="1"/>
</dbReference>
<dbReference type="Proteomes" id="UP000613030">
    <property type="component" value="Unassembled WGS sequence"/>
</dbReference>
<accession>A0ABS1KNI2</accession>
<dbReference type="EMBL" id="JAERRB010000002">
    <property type="protein sequence ID" value="MBL0740788.1"/>
    <property type="molecule type" value="Genomic_DNA"/>
</dbReference>
<evidence type="ECO:0000313" key="2">
    <source>
        <dbReference type="EMBL" id="MBL0740788.1"/>
    </source>
</evidence>
<dbReference type="InterPro" id="IPR001387">
    <property type="entry name" value="Cro/C1-type_HTH"/>
</dbReference>
<evidence type="ECO:0000259" key="1">
    <source>
        <dbReference type="PROSITE" id="PS50943"/>
    </source>
</evidence>
<dbReference type="SUPFAM" id="SSF47413">
    <property type="entry name" value="lambda repressor-like DNA-binding domains"/>
    <property type="match status" value="1"/>
</dbReference>
<proteinExistence type="predicted"/>
<dbReference type="CDD" id="cd00093">
    <property type="entry name" value="HTH_XRE"/>
    <property type="match status" value="1"/>
</dbReference>
<organism evidence="2 3">
    <name type="scientific">Chryseolinea lacunae</name>
    <dbReference type="NCBI Taxonomy" id="2801331"/>
    <lineage>
        <taxon>Bacteria</taxon>
        <taxon>Pseudomonadati</taxon>
        <taxon>Bacteroidota</taxon>
        <taxon>Cytophagia</taxon>
        <taxon>Cytophagales</taxon>
        <taxon>Fulvivirgaceae</taxon>
        <taxon>Chryseolinea</taxon>
    </lineage>
</organism>
<dbReference type="SMART" id="SM00530">
    <property type="entry name" value="HTH_XRE"/>
    <property type="match status" value="1"/>
</dbReference>